<organism evidence="1 2">
    <name type="scientific">Rhizobium leguminosarum</name>
    <dbReference type="NCBI Taxonomy" id="384"/>
    <lineage>
        <taxon>Bacteria</taxon>
        <taxon>Pseudomonadati</taxon>
        <taxon>Pseudomonadota</taxon>
        <taxon>Alphaproteobacteria</taxon>
        <taxon>Hyphomicrobiales</taxon>
        <taxon>Rhizobiaceae</taxon>
        <taxon>Rhizobium/Agrobacterium group</taxon>
        <taxon>Rhizobium</taxon>
    </lineage>
</organism>
<evidence type="ECO:0000313" key="1">
    <source>
        <dbReference type="EMBL" id="AUW41497.1"/>
    </source>
</evidence>
<dbReference type="Proteomes" id="UP000238523">
    <property type="component" value="Chromosome"/>
</dbReference>
<protein>
    <submittedName>
        <fullName evidence="1">Uncharacterized protein</fullName>
    </submittedName>
</protein>
<sequence>MPARLATGVNAMLKYEEYPSLTPY</sequence>
<name>A0A2K9YZW1_RHILE</name>
<accession>A0A2K9YZW1</accession>
<proteinExistence type="predicted"/>
<gene>
    <name evidence="1" type="ORF">CUJ84_Chr001098</name>
</gene>
<reference evidence="1 2" key="1">
    <citation type="submission" date="2017-11" db="EMBL/GenBank/DDBJ databases">
        <title>Complete genome of Rhizobium leguminosarum Norway, an ineffective micro-symbiont.</title>
        <authorList>
            <person name="Hoffrichter A."/>
            <person name="Liang J."/>
            <person name="Brachmann A."/>
            <person name="Marin M."/>
        </authorList>
    </citation>
    <scope>NUCLEOTIDE SEQUENCE [LARGE SCALE GENOMIC DNA]</scope>
    <source>
        <strain evidence="1 2">Norway</strain>
    </source>
</reference>
<evidence type="ECO:0000313" key="2">
    <source>
        <dbReference type="Proteomes" id="UP000238523"/>
    </source>
</evidence>
<dbReference type="AlphaFoldDB" id="A0A2K9YZW1"/>
<dbReference type="EMBL" id="CP025012">
    <property type="protein sequence ID" value="AUW41497.1"/>
    <property type="molecule type" value="Genomic_DNA"/>
</dbReference>